<dbReference type="AlphaFoldDB" id="A0A484BGA5"/>
<sequence>MALNRRLVNVISTNNTKTTWSRQSILSWCNQVLSTDIQKIDDLCTGAAYCCLMDMLVPDCISLSKVKFKCYLENHYINNLALLQQCFNKLKINKVIPIHKLVRGKFQDNYEFAVWFRLFFETNFHKLPEGYDALVKRNYQTFTKELKSSIQKVQRAETPVAITPNGPRDRARSRDPTTREQTVRVAPVSGINRARAIGGQSPKLNRC</sequence>
<keyword evidence="3" id="KW-0963">Cytoplasm</keyword>
<dbReference type="FunFam" id="1.10.418.10:FF:000028">
    <property type="entry name" value="RP/EB family microtubule-associated protein"/>
    <property type="match status" value="1"/>
</dbReference>
<dbReference type="GO" id="GO:0051301">
    <property type="term" value="P:cell division"/>
    <property type="evidence" value="ECO:0007669"/>
    <property type="project" value="UniProtKB-KW"/>
</dbReference>
<evidence type="ECO:0000256" key="1">
    <source>
        <dbReference type="ARBA" id="ARBA00004245"/>
    </source>
</evidence>
<keyword evidence="12" id="KW-1185">Reference proteome</keyword>
<evidence type="ECO:0000256" key="6">
    <source>
        <dbReference type="ARBA" id="ARBA00022776"/>
    </source>
</evidence>
<dbReference type="OrthoDB" id="2119228at2759"/>
<dbReference type="Proteomes" id="UP000295192">
    <property type="component" value="Unassembled WGS sequence"/>
</dbReference>
<accession>A0A484BGA5</accession>
<evidence type="ECO:0000256" key="5">
    <source>
        <dbReference type="ARBA" id="ARBA00022701"/>
    </source>
</evidence>
<dbReference type="PANTHER" id="PTHR10623">
    <property type="entry name" value="MICROTUBULE-ASSOCIATED PROTEIN RP/EB FAMILY MEMBER"/>
    <property type="match status" value="1"/>
</dbReference>
<reference evidence="11 12" key="1">
    <citation type="journal article" date="2019" name="J. Hered.">
        <title>An Improved Genome Assembly for Drosophila navojoa, the Basal Species in the mojavensis Cluster.</title>
        <authorList>
            <person name="Vanderlinde T."/>
            <person name="Dupim E.G."/>
            <person name="Nazario-Yepiz N.O."/>
            <person name="Carvalho A.B."/>
        </authorList>
    </citation>
    <scope>NUCLEOTIDE SEQUENCE [LARGE SCALE GENOMIC DNA]</scope>
    <source>
        <strain evidence="11">Navoj_Jal97</strain>
        <tissue evidence="11">Whole organism</tissue>
    </source>
</reference>
<evidence type="ECO:0000256" key="8">
    <source>
        <dbReference type="ARBA" id="ARBA00023306"/>
    </source>
</evidence>
<dbReference type="GO" id="GO:0008017">
    <property type="term" value="F:microtubule binding"/>
    <property type="evidence" value="ECO:0007669"/>
    <property type="project" value="InterPro"/>
</dbReference>
<proteinExistence type="inferred from homology"/>
<evidence type="ECO:0000259" key="10">
    <source>
        <dbReference type="PROSITE" id="PS50021"/>
    </source>
</evidence>
<keyword evidence="4" id="KW-0132">Cell division</keyword>
<dbReference type="EMBL" id="LSRL02000039">
    <property type="protein sequence ID" value="TDG47778.1"/>
    <property type="molecule type" value="Genomic_DNA"/>
</dbReference>
<dbReference type="SUPFAM" id="SSF47576">
    <property type="entry name" value="Calponin-homology domain, CH-domain"/>
    <property type="match status" value="1"/>
</dbReference>
<dbReference type="GO" id="GO:0005874">
    <property type="term" value="C:microtubule"/>
    <property type="evidence" value="ECO:0007669"/>
    <property type="project" value="UniProtKB-KW"/>
</dbReference>
<name>A0A484BGA5_DRONA</name>
<comment type="subcellular location">
    <subcellularLocation>
        <location evidence="1">Cytoplasm</location>
        <location evidence="1">Cytoskeleton</location>
    </subcellularLocation>
</comment>
<evidence type="ECO:0000256" key="2">
    <source>
        <dbReference type="ARBA" id="ARBA00010729"/>
    </source>
</evidence>
<evidence type="ECO:0000313" key="11">
    <source>
        <dbReference type="EMBL" id="TDG47778.1"/>
    </source>
</evidence>
<dbReference type="Pfam" id="PF00307">
    <property type="entry name" value="CH"/>
    <property type="match status" value="1"/>
</dbReference>
<dbReference type="InterPro" id="IPR027328">
    <property type="entry name" value="MAPRE"/>
</dbReference>
<keyword evidence="8" id="KW-0131">Cell cycle</keyword>
<gene>
    <name evidence="11" type="ORF">AWZ03_005732</name>
</gene>
<feature type="domain" description="Calponin-homology (CH)" evidence="10">
    <location>
        <begin position="19"/>
        <end position="121"/>
    </location>
</feature>
<feature type="region of interest" description="Disordered" evidence="9">
    <location>
        <begin position="161"/>
        <end position="181"/>
    </location>
</feature>
<evidence type="ECO:0000256" key="9">
    <source>
        <dbReference type="SAM" id="MobiDB-lite"/>
    </source>
</evidence>
<dbReference type="OMA" id="NYEFAVW"/>
<keyword evidence="5" id="KW-0493">Microtubule</keyword>
<dbReference type="InterPro" id="IPR036872">
    <property type="entry name" value="CH_dom_sf"/>
</dbReference>
<dbReference type="PROSITE" id="PS50021">
    <property type="entry name" value="CH"/>
    <property type="match status" value="1"/>
</dbReference>
<comment type="similarity">
    <text evidence="2">Belongs to the MAPRE family.</text>
</comment>
<evidence type="ECO:0000256" key="3">
    <source>
        <dbReference type="ARBA" id="ARBA00022490"/>
    </source>
</evidence>
<dbReference type="Gene3D" id="1.10.418.10">
    <property type="entry name" value="Calponin-like domain"/>
    <property type="match status" value="1"/>
</dbReference>
<comment type="caution">
    <text evidence="11">The sequence shown here is derived from an EMBL/GenBank/DDBJ whole genome shotgun (WGS) entry which is preliminary data.</text>
</comment>
<dbReference type="InterPro" id="IPR001715">
    <property type="entry name" value="CH_dom"/>
</dbReference>
<evidence type="ECO:0000313" key="12">
    <source>
        <dbReference type="Proteomes" id="UP000295192"/>
    </source>
</evidence>
<protein>
    <recommendedName>
        <fullName evidence="10">Calponin-homology (CH) domain-containing protein</fullName>
    </recommendedName>
</protein>
<feature type="compositionally biased region" description="Basic and acidic residues" evidence="9">
    <location>
        <begin position="167"/>
        <end position="181"/>
    </location>
</feature>
<dbReference type="STRING" id="7232.A0A484BGA5"/>
<evidence type="ECO:0000256" key="7">
    <source>
        <dbReference type="ARBA" id="ARBA00023212"/>
    </source>
</evidence>
<keyword evidence="6" id="KW-0498">Mitosis</keyword>
<organism evidence="11 12">
    <name type="scientific">Drosophila navojoa</name>
    <name type="common">Fruit fly</name>
    <dbReference type="NCBI Taxonomy" id="7232"/>
    <lineage>
        <taxon>Eukaryota</taxon>
        <taxon>Metazoa</taxon>
        <taxon>Ecdysozoa</taxon>
        <taxon>Arthropoda</taxon>
        <taxon>Hexapoda</taxon>
        <taxon>Insecta</taxon>
        <taxon>Pterygota</taxon>
        <taxon>Neoptera</taxon>
        <taxon>Endopterygota</taxon>
        <taxon>Diptera</taxon>
        <taxon>Brachycera</taxon>
        <taxon>Muscomorpha</taxon>
        <taxon>Ephydroidea</taxon>
        <taxon>Drosophilidae</taxon>
        <taxon>Drosophila</taxon>
    </lineage>
</organism>
<evidence type="ECO:0000256" key="4">
    <source>
        <dbReference type="ARBA" id="ARBA00022618"/>
    </source>
</evidence>
<keyword evidence="7" id="KW-0206">Cytoskeleton</keyword>